<evidence type="ECO:0008006" key="2">
    <source>
        <dbReference type="Google" id="ProtNLM"/>
    </source>
</evidence>
<dbReference type="EMBL" id="LAZR01001751">
    <property type="protein sequence ID" value="KKN39650.1"/>
    <property type="molecule type" value="Genomic_DNA"/>
</dbReference>
<sequence>MRQIAVIILLSMGLSSCSSFIDDTKLATQAKFQQFVAGQFGQRLDRGIDLVIDQLKTEGGYLDNPLVRILLPPPLGVVIGTAREMQVNPKAALLETLINQAAENTIPVAGPILKNIVMNMTTAKLQTLITSDNASATNYLKEQSGAALQTVLLPAITEQLHANGAIELYSQLLKVKGMADQVSTAQPDDNHQSEIIEPQAESIATVKPEQLGQYVVEKAMSGLFKKVAEKELSIRKTGDIDLFKTD</sequence>
<proteinExistence type="predicted"/>
<dbReference type="AlphaFoldDB" id="A0A0F9Q6M7"/>
<dbReference type="InterPro" id="IPR025245">
    <property type="entry name" value="DUF4197"/>
</dbReference>
<name>A0A0F9Q6M7_9ZZZZ</name>
<comment type="caution">
    <text evidence="1">The sequence shown here is derived from an EMBL/GenBank/DDBJ whole genome shotgun (WGS) entry which is preliminary data.</text>
</comment>
<organism evidence="1">
    <name type="scientific">marine sediment metagenome</name>
    <dbReference type="NCBI Taxonomy" id="412755"/>
    <lineage>
        <taxon>unclassified sequences</taxon>
        <taxon>metagenomes</taxon>
        <taxon>ecological metagenomes</taxon>
    </lineage>
</organism>
<protein>
    <recommendedName>
        <fullName evidence="2">DUF4197 domain-containing protein</fullName>
    </recommendedName>
</protein>
<reference evidence="1" key="1">
    <citation type="journal article" date="2015" name="Nature">
        <title>Complex archaea that bridge the gap between prokaryotes and eukaryotes.</title>
        <authorList>
            <person name="Spang A."/>
            <person name="Saw J.H."/>
            <person name="Jorgensen S.L."/>
            <person name="Zaremba-Niedzwiedzka K."/>
            <person name="Martijn J."/>
            <person name="Lind A.E."/>
            <person name="van Eijk R."/>
            <person name="Schleper C."/>
            <person name="Guy L."/>
            <person name="Ettema T.J."/>
        </authorList>
    </citation>
    <scope>NUCLEOTIDE SEQUENCE</scope>
</reference>
<dbReference type="PROSITE" id="PS51257">
    <property type="entry name" value="PROKAR_LIPOPROTEIN"/>
    <property type="match status" value="1"/>
</dbReference>
<accession>A0A0F9Q6M7</accession>
<evidence type="ECO:0000313" key="1">
    <source>
        <dbReference type="EMBL" id="KKN39650.1"/>
    </source>
</evidence>
<gene>
    <name evidence="1" type="ORF">LCGC14_0741260</name>
</gene>
<dbReference type="Pfam" id="PF13852">
    <property type="entry name" value="DUF4197"/>
    <property type="match status" value="1"/>
</dbReference>